<feature type="region of interest" description="Disordered" evidence="1">
    <location>
        <begin position="122"/>
        <end position="227"/>
    </location>
</feature>
<feature type="compositionally biased region" description="Basic residues" evidence="1">
    <location>
        <begin position="257"/>
        <end position="284"/>
    </location>
</feature>
<dbReference type="EMBL" id="JANTQA010000016">
    <property type="protein sequence ID" value="KAJ3447482.1"/>
    <property type="molecule type" value="Genomic_DNA"/>
</dbReference>
<feature type="compositionally biased region" description="Basic and acidic residues" evidence="1">
    <location>
        <begin position="344"/>
        <end position="365"/>
    </location>
</feature>
<reference evidence="2" key="1">
    <citation type="submission" date="2022-08" db="EMBL/GenBank/DDBJ databases">
        <title>Novel sulphate-reducing endosymbionts in the free-living metamonad Anaeramoeba.</title>
        <authorList>
            <person name="Jerlstrom-Hultqvist J."/>
            <person name="Cepicka I."/>
            <person name="Gallot-Lavallee L."/>
            <person name="Salas-Leiva D."/>
            <person name="Curtis B.A."/>
            <person name="Zahonova K."/>
            <person name="Pipaliya S."/>
            <person name="Dacks J."/>
            <person name="Roger A.J."/>
        </authorList>
    </citation>
    <scope>NUCLEOTIDE SEQUENCE</scope>
    <source>
        <strain evidence="2">Busselton2</strain>
    </source>
</reference>
<feature type="region of interest" description="Disordered" evidence="1">
    <location>
        <begin position="344"/>
        <end position="371"/>
    </location>
</feature>
<feature type="compositionally biased region" description="Basic residues" evidence="1">
    <location>
        <begin position="186"/>
        <end position="202"/>
    </location>
</feature>
<comment type="caution">
    <text evidence="2">The sequence shown here is derived from an EMBL/GenBank/DDBJ whole genome shotgun (WGS) entry which is preliminary data.</text>
</comment>
<feature type="compositionally biased region" description="Basic residues" evidence="1">
    <location>
        <begin position="211"/>
        <end position="227"/>
    </location>
</feature>
<sequence>MSQYSFSTDLLSQDLPNIKKDFQGITSFRERLKKLQKFRPSSIIGLNSSNLNKGYLKNKCKKTLPTRIEIRRDCITDLVLLCSKPKKSIERGLATFFKKYYLLKNVSNYSREWLVFGSDNENRKKTDEKDKTTKMSKQNSKTKLKQKLKKNKKQKLKLKHKPQLKYQKKKRKNTQVDGKPLTFNQRTKKKNPKRRKNTKKKSAIFNSLFKSKQHGSSRKRRHHDSYRKKNYLDDLGFHEEKITHSNHLYSFGSLNSSKKRKQKRNRLRKSSHKHSKKSLKKKRLNQGSSQKFSPSKTSQKKTKPIKKKIVLCQRYHSLQQIKQKQNQIQSQEVIQEQKQKQKQKQEQEQEQEHKTNNVQEQKQEQEQEQEEFQIQIQGPLELFSSPIQDYGMIYPPFKFDTDQLEDDVVDFGIEEITNTRNSFDPFIHDIFEDADLNLVLFQQDEGTDTQTGFLRFLRESKEPFLHETHHLKKTFYV</sequence>
<feature type="compositionally biased region" description="Basic and acidic residues" evidence="1">
    <location>
        <begin position="122"/>
        <end position="133"/>
    </location>
</feature>
<accession>A0AAV8A424</accession>
<dbReference type="AlphaFoldDB" id="A0AAV8A424"/>
<organism evidence="2 3">
    <name type="scientific">Anaeramoeba flamelloides</name>
    <dbReference type="NCBI Taxonomy" id="1746091"/>
    <lineage>
        <taxon>Eukaryota</taxon>
        <taxon>Metamonada</taxon>
        <taxon>Anaeramoebidae</taxon>
        <taxon>Anaeramoeba</taxon>
    </lineage>
</organism>
<dbReference type="Proteomes" id="UP001146793">
    <property type="component" value="Unassembled WGS sequence"/>
</dbReference>
<feature type="region of interest" description="Disordered" evidence="1">
    <location>
        <begin position="250"/>
        <end position="306"/>
    </location>
</feature>
<evidence type="ECO:0000256" key="1">
    <source>
        <dbReference type="SAM" id="MobiDB-lite"/>
    </source>
</evidence>
<feature type="compositionally biased region" description="Basic residues" evidence="1">
    <location>
        <begin position="140"/>
        <end position="173"/>
    </location>
</feature>
<evidence type="ECO:0000313" key="2">
    <source>
        <dbReference type="EMBL" id="KAJ3447482.1"/>
    </source>
</evidence>
<name>A0AAV8A424_9EUKA</name>
<proteinExistence type="predicted"/>
<feature type="compositionally biased region" description="Low complexity" evidence="1">
    <location>
        <begin position="288"/>
        <end position="297"/>
    </location>
</feature>
<gene>
    <name evidence="2" type="ORF">M0812_07716</name>
</gene>
<protein>
    <submittedName>
        <fullName evidence="2">Partitioning defective 3 related</fullName>
    </submittedName>
</protein>
<evidence type="ECO:0000313" key="3">
    <source>
        <dbReference type="Proteomes" id="UP001146793"/>
    </source>
</evidence>